<evidence type="ECO:0000313" key="9">
    <source>
        <dbReference type="EMBL" id="GCB61268.1"/>
    </source>
</evidence>
<evidence type="ECO:0000256" key="5">
    <source>
        <dbReference type="ARBA" id="ARBA00060867"/>
    </source>
</evidence>
<dbReference type="GO" id="GO:0060271">
    <property type="term" value="P:cilium assembly"/>
    <property type="evidence" value="ECO:0007669"/>
    <property type="project" value="InterPro"/>
</dbReference>
<dbReference type="Proteomes" id="UP000288216">
    <property type="component" value="Unassembled WGS sequence"/>
</dbReference>
<sequence length="260" mass="29563">MCGGKECRYEGPDVWTLQQQAIRGVFSAWVTDDILAMARPSTQLIKKFNIIKQFKGLNIKSVINLQVPGEHNYCGDPLELKSGFSYLPEVFMENDIYFFNFGMADFGVSSLIRVLDAVKVTSFAVQEGKVAVHCHAGLGRTGVLIACYLVYATRVSPSEAVHFVRIKRPCSIQTRTQINLVFDFAQFVDSHRTVFTDISLHAQPVTLQQYLHRQRHLLHGYEARHLKHVPKIVDFVCKKLLQAAFDKEDSITVQVEMQRE</sequence>
<dbReference type="SMART" id="SM00195">
    <property type="entry name" value="DSPc"/>
    <property type="match status" value="1"/>
</dbReference>
<keyword evidence="2" id="KW-0378">Hydrolase</keyword>
<dbReference type="SUPFAM" id="SSF52799">
    <property type="entry name" value="(Phosphotyrosine protein) phosphatases II"/>
    <property type="match status" value="1"/>
</dbReference>
<evidence type="ECO:0000313" key="10">
    <source>
        <dbReference type="Proteomes" id="UP000288216"/>
    </source>
</evidence>
<evidence type="ECO:0000256" key="2">
    <source>
        <dbReference type="ARBA" id="ARBA00022801"/>
    </source>
</evidence>
<dbReference type="OMA" id="WINDSKH"/>
<dbReference type="EMBL" id="BFAA01003771">
    <property type="protein sequence ID" value="GCB61268.1"/>
    <property type="molecule type" value="Genomic_DNA"/>
</dbReference>
<keyword evidence="10" id="KW-1185">Reference proteome</keyword>
<feature type="domain" description="Tyrosine specific protein phosphatases" evidence="8">
    <location>
        <begin position="109"/>
        <end position="179"/>
    </location>
</feature>
<dbReference type="InterPro" id="IPR029021">
    <property type="entry name" value="Prot-tyrosine_phosphatase-like"/>
</dbReference>
<dbReference type="Gene3D" id="3.90.190.10">
    <property type="entry name" value="Protein tyrosine phosphatase superfamily"/>
    <property type="match status" value="1"/>
</dbReference>
<protein>
    <recommendedName>
        <fullName evidence="6">Protein tyrosine phosphatase domain-containing protein 1</fullName>
    </recommendedName>
</protein>
<dbReference type="SMART" id="SM00404">
    <property type="entry name" value="PTPc_motif"/>
    <property type="match status" value="1"/>
</dbReference>
<dbReference type="InterPro" id="IPR020422">
    <property type="entry name" value="TYR_PHOSPHATASE_DUAL_dom"/>
</dbReference>
<dbReference type="FunFam" id="3.90.190.10:FF:000027">
    <property type="entry name" value="Protein tyrosine phosphatase domain containing 1"/>
    <property type="match status" value="1"/>
</dbReference>
<comment type="caution">
    <text evidence="9">The sequence shown here is derived from an EMBL/GenBank/DDBJ whole genome shotgun (WGS) entry which is preliminary data.</text>
</comment>
<dbReference type="InterPro" id="IPR000387">
    <property type="entry name" value="Tyr_Pase_dom"/>
</dbReference>
<dbReference type="Pfam" id="PF00782">
    <property type="entry name" value="DSPc"/>
    <property type="match status" value="1"/>
</dbReference>
<proteinExistence type="inferred from homology"/>
<dbReference type="AlphaFoldDB" id="A0A401NK59"/>
<reference evidence="9 10" key="1">
    <citation type="journal article" date="2018" name="Nat. Ecol. Evol.">
        <title>Shark genomes provide insights into elasmobranch evolution and the origin of vertebrates.</title>
        <authorList>
            <person name="Hara Y"/>
            <person name="Yamaguchi K"/>
            <person name="Onimaru K"/>
            <person name="Kadota M"/>
            <person name="Koyanagi M"/>
            <person name="Keeley SD"/>
            <person name="Tatsumi K"/>
            <person name="Tanaka K"/>
            <person name="Motone F"/>
            <person name="Kageyama Y"/>
            <person name="Nozu R"/>
            <person name="Adachi N"/>
            <person name="Nishimura O"/>
            <person name="Nakagawa R"/>
            <person name="Tanegashima C"/>
            <person name="Kiyatake I"/>
            <person name="Matsumoto R"/>
            <person name="Murakumo K"/>
            <person name="Nishida K"/>
            <person name="Terakita A"/>
            <person name="Kuratani S"/>
            <person name="Sato K"/>
            <person name="Hyodo S Kuraku.S."/>
        </authorList>
    </citation>
    <scope>NUCLEOTIDE SEQUENCE [LARGE SCALE GENOMIC DNA]</scope>
</reference>
<dbReference type="PROSITE" id="PS50056">
    <property type="entry name" value="TYR_PHOSPHATASE_2"/>
    <property type="match status" value="1"/>
</dbReference>
<keyword evidence="3" id="KW-0904">Protein phosphatase</keyword>
<dbReference type="InterPro" id="IPR050561">
    <property type="entry name" value="PTP"/>
</dbReference>
<dbReference type="PANTHER" id="PTHR23339">
    <property type="entry name" value="TYROSINE SPECIFIC PROTEIN PHOSPHATASE AND DUAL SPECIFICITY PROTEIN PHOSPHATASE"/>
    <property type="match status" value="1"/>
</dbReference>
<evidence type="ECO:0000259" key="7">
    <source>
        <dbReference type="PROSITE" id="PS50054"/>
    </source>
</evidence>
<evidence type="ECO:0000256" key="4">
    <source>
        <dbReference type="ARBA" id="ARBA00056295"/>
    </source>
</evidence>
<dbReference type="CDD" id="cd14506">
    <property type="entry name" value="PTP_PTPDC1"/>
    <property type="match status" value="1"/>
</dbReference>
<dbReference type="STRING" id="75743.A0A401NK59"/>
<gene>
    <name evidence="9" type="ORF">scyTo_0009305</name>
</gene>
<keyword evidence="1" id="KW-0970">Cilium biogenesis/degradation</keyword>
<name>A0A401NK59_SCYTO</name>
<evidence type="ECO:0000259" key="8">
    <source>
        <dbReference type="PROSITE" id="PS50056"/>
    </source>
</evidence>
<feature type="domain" description="Tyrosine-protein phosphatase" evidence="7">
    <location>
        <begin position="25"/>
        <end position="193"/>
    </location>
</feature>
<comment type="similarity">
    <text evidence="5">Belongs to the protein-tyrosine phosphatase family. Non-receptor class PTPDC1 subfamily.</text>
</comment>
<feature type="non-terminal residue" evidence="9">
    <location>
        <position position="260"/>
    </location>
</feature>
<dbReference type="InterPro" id="IPR003595">
    <property type="entry name" value="Tyr_Pase_cat"/>
</dbReference>
<evidence type="ECO:0000256" key="6">
    <source>
        <dbReference type="ARBA" id="ARBA00072096"/>
    </source>
</evidence>
<dbReference type="PROSITE" id="PS50054">
    <property type="entry name" value="TYR_PHOSPHATASE_DUAL"/>
    <property type="match status" value="1"/>
</dbReference>
<dbReference type="GO" id="GO:0004725">
    <property type="term" value="F:protein tyrosine phosphatase activity"/>
    <property type="evidence" value="ECO:0007669"/>
    <property type="project" value="InterPro"/>
</dbReference>
<organism evidence="9 10">
    <name type="scientific">Scyliorhinus torazame</name>
    <name type="common">Cloudy catshark</name>
    <name type="synonym">Catulus torazame</name>
    <dbReference type="NCBI Taxonomy" id="75743"/>
    <lineage>
        <taxon>Eukaryota</taxon>
        <taxon>Metazoa</taxon>
        <taxon>Chordata</taxon>
        <taxon>Craniata</taxon>
        <taxon>Vertebrata</taxon>
        <taxon>Chondrichthyes</taxon>
        <taxon>Elasmobranchii</taxon>
        <taxon>Galeomorphii</taxon>
        <taxon>Galeoidea</taxon>
        <taxon>Carcharhiniformes</taxon>
        <taxon>Scyliorhinidae</taxon>
        <taxon>Scyliorhinus</taxon>
    </lineage>
</organism>
<dbReference type="PROSITE" id="PS00383">
    <property type="entry name" value="TYR_PHOSPHATASE_1"/>
    <property type="match status" value="1"/>
</dbReference>
<evidence type="ECO:0000256" key="1">
    <source>
        <dbReference type="ARBA" id="ARBA00022794"/>
    </source>
</evidence>
<comment type="function">
    <text evidence="4">May play roles in cilia formation and/or maintenance.</text>
</comment>
<dbReference type="InterPro" id="IPR000340">
    <property type="entry name" value="Dual-sp_phosphatase_cat-dom"/>
</dbReference>
<accession>A0A401NK59</accession>
<dbReference type="InterPro" id="IPR049573">
    <property type="entry name" value="PTPDC1_PTP"/>
</dbReference>
<dbReference type="OrthoDB" id="542013at2759"/>
<dbReference type="InterPro" id="IPR016130">
    <property type="entry name" value="Tyr_Pase_AS"/>
</dbReference>
<evidence type="ECO:0000256" key="3">
    <source>
        <dbReference type="ARBA" id="ARBA00022912"/>
    </source>
</evidence>